<organism evidence="1 2">
    <name type="scientific">Ambrosiozyma monospora</name>
    <name type="common">Yeast</name>
    <name type="synonym">Endomycopsis monosporus</name>
    <dbReference type="NCBI Taxonomy" id="43982"/>
    <lineage>
        <taxon>Eukaryota</taxon>
        <taxon>Fungi</taxon>
        <taxon>Dikarya</taxon>
        <taxon>Ascomycota</taxon>
        <taxon>Saccharomycotina</taxon>
        <taxon>Pichiomycetes</taxon>
        <taxon>Pichiales</taxon>
        <taxon>Pichiaceae</taxon>
        <taxon>Ambrosiozyma</taxon>
    </lineage>
</organism>
<evidence type="ECO:0000313" key="2">
    <source>
        <dbReference type="Proteomes" id="UP001165064"/>
    </source>
</evidence>
<reference evidence="1" key="1">
    <citation type="submission" date="2023-04" db="EMBL/GenBank/DDBJ databases">
        <title>Ambrosiozyma monospora NBRC 10751.</title>
        <authorList>
            <person name="Ichikawa N."/>
            <person name="Sato H."/>
            <person name="Tonouchi N."/>
        </authorList>
    </citation>
    <scope>NUCLEOTIDE SEQUENCE</scope>
    <source>
        <strain evidence="1">NBRC 10751</strain>
    </source>
</reference>
<dbReference type="EMBL" id="BSXS01000003">
    <property type="protein sequence ID" value="GME70180.1"/>
    <property type="molecule type" value="Genomic_DNA"/>
</dbReference>
<name>A0ACB5SQV3_AMBMO</name>
<comment type="caution">
    <text evidence="1">The sequence shown here is derived from an EMBL/GenBank/DDBJ whole genome shotgun (WGS) entry which is preliminary data.</text>
</comment>
<evidence type="ECO:0000313" key="1">
    <source>
        <dbReference type="EMBL" id="GME70180.1"/>
    </source>
</evidence>
<proteinExistence type="predicted"/>
<accession>A0ACB5SQV3</accession>
<gene>
    <name evidence="1" type="ORF">Amon02_000007800</name>
</gene>
<dbReference type="Proteomes" id="UP001165064">
    <property type="component" value="Unassembled WGS sequence"/>
</dbReference>
<sequence length="659" mass="74006">MGIKPKDGKRHKDKKSVKKSKVKKSKEDKLKSKKEKKSKSDKKHKKKDETSHAQEESNDSDDAPVIKDQHEVKEIEKTDDEKHVDLVEQSINGTTKTSSPSDDQKQTPALVLTSADIIAMEYNMKKLQESIKELLEKTPNQQQLESFVTNLDEKSNNIADEKENSAVLIALSRSMQRIKLASKLKTMWEEKKLNLFEQIANFEDNSKLDDGSNIELSISKTSNSGDSSATETEPQSYPPPIPEISDPIIKAQVFTHKSCTGQFFLTKQAKANSSYERLEFLGDAVLQTVSTDILFQRYTSANEGELSSLRSHLVRNTTLVQFSKLYGLDKHLQIKLQKQADGELEPISMKIVADIFEAYIGGLFYETRDYQMILDWFKALVEPELQRFDSKVNIQDTAGTNYTFNSTAIAVPTLTDRFDVKTTGDYVKEEPVDEKAKNKLYALIGGARCKPDYKTKSKGNGQGKLFVVNCVMGKEVIGTGSGRNKSVAGLRAAMDALKNSEIVGKYNALRMALPDVVPKVSPESKKNEREVVDDEDEKKTKKRKLNDDEEVKGGAGKEVESSYPKVAADVELPVLVESSGDEKGDTKYIKKLDSYLMDHKCLPKFKYEKKGSPEGMKTTLIINDEKMCYCIDDNKKASTARLSKFMLMNPQLFPRCDAV</sequence>
<protein>
    <submittedName>
        <fullName evidence="1">Unnamed protein product</fullName>
    </submittedName>
</protein>
<keyword evidence="2" id="KW-1185">Reference proteome</keyword>